<evidence type="ECO:0000256" key="1">
    <source>
        <dbReference type="ARBA" id="ARBA00001445"/>
    </source>
</evidence>
<dbReference type="Pfam" id="PF08531">
    <property type="entry name" value="Bac_rhamnosid_N"/>
    <property type="match status" value="1"/>
</dbReference>
<dbReference type="GO" id="GO:0005975">
    <property type="term" value="P:carbohydrate metabolic process"/>
    <property type="evidence" value="ECO:0007669"/>
    <property type="project" value="InterPro"/>
</dbReference>
<evidence type="ECO:0000313" key="9">
    <source>
        <dbReference type="EMBL" id="MCM0621434.1"/>
    </source>
</evidence>
<feature type="compositionally biased region" description="Polar residues" evidence="4">
    <location>
        <begin position="759"/>
        <end position="768"/>
    </location>
</feature>
<protein>
    <recommendedName>
        <fullName evidence="2">alpha-L-rhamnosidase</fullName>
        <ecNumber evidence="2">3.2.1.40</ecNumber>
    </recommendedName>
</protein>
<dbReference type="Proteomes" id="UP001139485">
    <property type="component" value="Unassembled WGS sequence"/>
</dbReference>
<dbReference type="InterPro" id="IPR008902">
    <property type="entry name" value="Rhamnosid_concanavalin"/>
</dbReference>
<feature type="domain" description="Alpha-L-rhamnosidase six-hairpin glycosidase" evidence="7">
    <location>
        <begin position="329"/>
        <end position="684"/>
    </location>
</feature>
<dbReference type="SUPFAM" id="SSF48208">
    <property type="entry name" value="Six-hairpin glycosidases"/>
    <property type="match status" value="1"/>
</dbReference>
<dbReference type="InterPro" id="IPR035398">
    <property type="entry name" value="Bac_rhamnosid_C"/>
</dbReference>
<evidence type="ECO:0000256" key="2">
    <source>
        <dbReference type="ARBA" id="ARBA00012652"/>
    </source>
</evidence>
<dbReference type="InterPro" id="IPR008928">
    <property type="entry name" value="6-hairpin_glycosidase_sf"/>
</dbReference>
<dbReference type="InterPro" id="IPR016007">
    <property type="entry name" value="Alpha_rhamnosid"/>
</dbReference>
<gene>
    <name evidence="9" type="ORF">M8330_14155</name>
</gene>
<organism evidence="9 10">
    <name type="scientific">Nocardioides bruguierae</name>
    <dbReference type="NCBI Taxonomy" id="2945102"/>
    <lineage>
        <taxon>Bacteria</taxon>
        <taxon>Bacillati</taxon>
        <taxon>Actinomycetota</taxon>
        <taxon>Actinomycetes</taxon>
        <taxon>Propionibacteriales</taxon>
        <taxon>Nocardioidaceae</taxon>
        <taxon>Nocardioides</taxon>
    </lineage>
</organism>
<dbReference type="RefSeq" id="WP_250827863.1">
    <property type="nucleotide sequence ID" value="NZ_JAMOIL010000017.1"/>
</dbReference>
<sequence length="768" mass="82794">MSTVTNTPRSWSASFVAPAHDLGSTPWLRRRFVVDDGHGVVVSATWHVSAHGLAEPSVDGVPVSDEVLAPGWSAYEWRLRYRSHDVTALLPAPGSSCVLSALLGRGWFAGKLGFVGESETYGSTPALVAELEIGFADGHVQTVVTDEEWQARGSHVLADDLYDGQSTDLRLLGRDPEEGWGPVRVVTCDGVAPVSLERLVPAGPPVRRQQVVSPVRVWTSPSGRRLVDFGQNLVGWVRLRLPGSPALAGTRIVVRHAEVLEDAELGTRPLRLAAASDTWVLAEAPAVVEPTLTFHGFRYAEVTGWPEDQVGALSTDDLEAVVVHTDLARTGRFRVSDPDLQRLHDNVVWGMRGNFLDLPTDCPQRDERLGWTGDLAVFAPTAAFLFDTRPMLTGWLADLAVETDAAKGVVPFVVPDALKHQPPPPGDFPAPDSAAIWSDAAVWVPWALYEAHGDTDVLEAAWPTMLAHVEHVATLLDERGLWGDGFQFGDWLDPGAPPEQPFASRADIHVVATAALIRTLRMVAASARALGHDAEADDLADRAAATLEEFREAFAAADGTITSDCQTVYALAIAWDLLTPDLEAKAGERLATLVREADWRISTGFAGTPYVTHALTRTGHLDDAYRLLLQRECPSWLYAVTMGATTIWERWDSMLPDGTINPGEMTSFNHYALGSVADWLHRTVGGLAPAAPGYSSVLVAPRPGGGLTWAETTLETAHDQIRVAWRIADGVLTVTVDLPTGVDGVLDLPGRPEQRLAPGSSTQVGVPA</sequence>
<evidence type="ECO:0000259" key="7">
    <source>
        <dbReference type="Pfam" id="PF17389"/>
    </source>
</evidence>
<dbReference type="Gene3D" id="1.50.10.10">
    <property type="match status" value="1"/>
</dbReference>
<reference evidence="9" key="1">
    <citation type="submission" date="2022-05" db="EMBL/GenBank/DDBJ databases">
        <authorList>
            <person name="Tuo L."/>
        </authorList>
    </citation>
    <scope>NUCLEOTIDE SEQUENCE</scope>
    <source>
        <strain evidence="9">BSK12Z-4</strain>
    </source>
</reference>
<evidence type="ECO:0000259" key="6">
    <source>
        <dbReference type="Pfam" id="PF08531"/>
    </source>
</evidence>
<evidence type="ECO:0000259" key="5">
    <source>
        <dbReference type="Pfam" id="PF05592"/>
    </source>
</evidence>
<evidence type="ECO:0000313" key="10">
    <source>
        <dbReference type="Proteomes" id="UP001139485"/>
    </source>
</evidence>
<comment type="catalytic activity">
    <reaction evidence="1">
        <text>Hydrolysis of terminal non-reducing alpha-L-rhamnose residues in alpha-L-rhamnosides.</text>
        <dbReference type="EC" id="3.2.1.40"/>
    </reaction>
</comment>
<dbReference type="InterPro" id="IPR012341">
    <property type="entry name" value="6hp_glycosidase-like_sf"/>
</dbReference>
<dbReference type="Pfam" id="PF05592">
    <property type="entry name" value="Bac_rhamnosid"/>
    <property type="match status" value="1"/>
</dbReference>
<dbReference type="Gene3D" id="2.60.120.260">
    <property type="entry name" value="Galactose-binding domain-like"/>
    <property type="match status" value="2"/>
</dbReference>
<feature type="domain" description="Alpha-L-rhamnosidase C-terminal" evidence="8">
    <location>
        <begin position="686"/>
        <end position="756"/>
    </location>
</feature>
<dbReference type="EMBL" id="JAMOIL010000017">
    <property type="protein sequence ID" value="MCM0621434.1"/>
    <property type="molecule type" value="Genomic_DNA"/>
</dbReference>
<proteinExistence type="predicted"/>
<feature type="domain" description="Alpha-L-rhamnosidase concanavalin-like" evidence="5">
    <location>
        <begin position="221"/>
        <end position="324"/>
    </location>
</feature>
<dbReference type="AlphaFoldDB" id="A0A9X2DBA0"/>
<feature type="domain" description="Bacterial alpha-L-rhamnosidase N-terminal" evidence="6">
    <location>
        <begin position="41"/>
        <end position="174"/>
    </location>
</feature>
<dbReference type="GO" id="GO:0030596">
    <property type="term" value="F:alpha-L-rhamnosidase activity"/>
    <property type="evidence" value="ECO:0007669"/>
    <property type="project" value="UniProtKB-EC"/>
</dbReference>
<dbReference type="PANTHER" id="PTHR33307">
    <property type="entry name" value="ALPHA-RHAMNOSIDASE (EUROFUNG)"/>
    <property type="match status" value="1"/>
</dbReference>
<dbReference type="InterPro" id="IPR035396">
    <property type="entry name" value="Bac_rhamnosid6H"/>
</dbReference>
<dbReference type="InterPro" id="IPR013737">
    <property type="entry name" value="Bac_rhamnosid_N"/>
</dbReference>
<dbReference type="EC" id="3.2.1.40" evidence="2"/>
<dbReference type="PANTHER" id="PTHR33307:SF6">
    <property type="entry name" value="ALPHA-RHAMNOSIDASE (EUROFUNG)-RELATED"/>
    <property type="match status" value="1"/>
</dbReference>
<evidence type="ECO:0000256" key="3">
    <source>
        <dbReference type="ARBA" id="ARBA00022801"/>
    </source>
</evidence>
<evidence type="ECO:0000256" key="4">
    <source>
        <dbReference type="SAM" id="MobiDB-lite"/>
    </source>
</evidence>
<accession>A0A9X2DBA0</accession>
<keyword evidence="3 9" id="KW-0378">Hydrolase</keyword>
<comment type="caution">
    <text evidence="9">The sequence shown here is derived from an EMBL/GenBank/DDBJ whole genome shotgun (WGS) entry which is preliminary data.</text>
</comment>
<feature type="region of interest" description="Disordered" evidence="4">
    <location>
        <begin position="749"/>
        <end position="768"/>
    </location>
</feature>
<evidence type="ECO:0000259" key="8">
    <source>
        <dbReference type="Pfam" id="PF17390"/>
    </source>
</evidence>
<dbReference type="Pfam" id="PF17389">
    <property type="entry name" value="Bac_rhamnosid6H"/>
    <property type="match status" value="1"/>
</dbReference>
<dbReference type="Gene3D" id="2.60.420.10">
    <property type="entry name" value="Maltose phosphorylase, domain 3"/>
    <property type="match status" value="1"/>
</dbReference>
<dbReference type="Pfam" id="PF17390">
    <property type="entry name" value="Bac_rhamnosid_C"/>
    <property type="match status" value="1"/>
</dbReference>
<keyword evidence="10" id="KW-1185">Reference proteome</keyword>
<name>A0A9X2DBA0_9ACTN</name>